<evidence type="ECO:0000313" key="2">
    <source>
        <dbReference type="Proteomes" id="UP001152562"/>
    </source>
</evidence>
<sequence length="101" mass="11398">MARTPHAPAPDNVVFQVFVRSLDQQDPVQINRYALEYMQQYYLGEPRAFQPENEHSTRSLARRNAPAEVIPATSSDGWTVRGDTAALKEAQIKVDLKEADI</sequence>
<gene>
    <name evidence="1" type="ORF">PIBRA_LOCUS13465</name>
</gene>
<evidence type="ECO:0000313" key="1">
    <source>
        <dbReference type="EMBL" id="CAH4037845.1"/>
    </source>
</evidence>
<accession>A0A9P0TY40</accession>
<keyword evidence="2" id="KW-1185">Reference proteome</keyword>
<reference evidence="1" key="1">
    <citation type="submission" date="2022-05" db="EMBL/GenBank/DDBJ databases">
        <authorList>
            <person name="Okamura Y."/>
        </authorList>
    </citation>
    <scope>NUCLEOTIDE SEQUENCE</scope>
</reference>
<organism evidence="1 2">
    <name type="scientific">Pieris brassicae</name>
    <name type="common">White butterfly</name>
    <name type="synonym">Large white butterfly</name>
    <dbReference type="NCBI Taxonomy" id="7116"/>
    <lineage>
        <taxon>Eukaryota</taxon>
        <taxon>Metazoa</taxon>
        <taxon>Ecdysozoa</taxon>
        <taxon>Arthropoda</taxon>
        <taxon>Hexapoda</taxon>
        <taxon>Insecta</taxon>
        <taxon>Pterygota</taxon>
        <taxon>Neoptera</taxon>
        <taxon>Endopterygota</taxon>
        <taxon>Lepidoptera</taxon>
        <taxon>Glossata</taxon>
        <taxon>Ditrysia</taxon>
        <taxon>Papilionoidea</taxon>
        <taxon>Pieridae</taxon>
        <taxon>Pierinae</taxon>
        <taxon>Pieris</taxon>
    </lineage>
</organism>
<proteinExistence type="predicted"/>
<comment type="caution">
    <text evidence="1">The sequence shown here is derived from an EMBL/GenBank/DDBJ whole genome shotgun (WGS) entry which is preliminary data.</text>
</comment>
<name>A0A9P0TY40_PIEBR</name>
<protein>
    <submittedName>
        <fullName evidence="1">Uncharacterized protein</fullName>
    </submittedName>
</protein>
<dbReference type="AlphaFoldDB" id="A0A9P0TY40"/>
<dbReference type="EMBL" id="CALOZG010000085">
    <property type="protein sequence ID" value="CAH4037845.1"/>
    <property type="molecule type" value="Genomic_DNA"/>
</dbReference>
<dbReference type="Proteomes" id="UP001152562">
    <property type="component" value="Unassembled WGS sequence"/>
</dbReference>